<protein>
    <submittedName>
        <fullName evidence="7">DsbA family protein</fullName>
    </submittedName>
</protein>
<dbReference type="Pfam" id="PF01323">
    <property type="entry name" value="DSBA"/>
    <property type="match status" value="1"/>
</dbReference>
<evidence type="ECO:0000256" key="2">
    <source>
        <dbReference type="ARBA" id="ARBA00023002"/>
    </source>
</evidence>
<feature type="signal peptide" evidence="5">
    <location>
        <begin position="1"/>
        <end position="23"/>
    </location>
</feature>
<evidence type="ECO:0000313" key="8">
    <source>
        <dbReference type="Proteomes" id="UP001169823"/>
    </source>
</evidence>
<gene>
    <name evidence="7" type="ORF">Q4494_09495</name>
</gene>
<dbReference type="EMBL" id="JAUOPJ010000007">
    <property type="protein sequence ID" value="MDO6457312.1"/>
    <property type="molecule type" value="Genomic_DNA"/>
</dbReference>
<dbReference type="InterPro" id="IPR001853">
    <property type="entry name" value="DSBA-like_thioredoxin_dom"/>
</dbReference>
<dbReference type="Gene3D" id="3.40.30.10">
    <property type="entry name" value="Glutaredoxin"/>
    <property type="match status" value="1"/>
</dbReference>
<dbReference type="PANTHER" id="PTHR13887">
    <property type="entry name" value="GLUTATHIONE S-TRANSFERASE KAPPA"/>
    <property type="match status" value="1"/>
</dbReference>
<proteinExistence type="predicted"/>
<dbReference type="PANTHER" id="PTHR13887:SF14">
    <property type="entry name" value="DISULFIDE BOND FORMATION PROTEIN D"/>
    <property type="match status" value="1"/>
</dbReference>
<comment type="caution">
    <text evidence="7">The sequence shown here is derived from an EMBL/GenBank/DDBJ whole genome shotgun (WGS) entry which is preliminary data.</text>
</comment>
<dbReference type="GO" id="GO:0016491">
    <property type="term" value="F:oxidoreductase activity"/>
    <property type="evidence" value="ECO:0007669"/>
    <property type="project" value="UniProtKB-KW"/>
</dbReference>
<evidence type="ECO:0000256" key="4">
    <source>
        <dbReference type="ARBA" id="ARBA00023284"/>
    </source>
</evidence>
<evidence type="ECO:0000256" key="3">
    <source>
        <dbReference type="ARBA" id="ARBA00023157"/>
    </source>
</evidence>
<accession>A0AAW7XWE1</accession>
<dbReference type="InterPro" id="IPR013766">
    <property type="entry name" value="Thioredoxin_domain"/>
</dbReference>
<evidence type="ECO:0000256" key="5">
    <source>
        <dbReference type="SAM" id="SignalP"/>
    </source>
</evidence>
<dbReference type="Pfam" id="PF18312">
    <property type="entry name" value="ScsC_N"/>
    <property type="match status" value="1"/>
</dbReference>
<feature type="domain" description="Thioredoxin" evidence="6">
    <location>
        <begin position="67"/>
        <end position="254"/>
    </location>
</feature>
<evidence type="ECO:0000313" key="7">
    <source>
        <dbReference type="EMBL" id="MDO6457312.1"/>
    </source>
</evidence>
<reference evidence="7" key="1">
    <citation type="submission" date="2023-07" db="EMBL/GenBank/DDBJ databases">
        <title>Genome content predicts the carbon catabolic preferences of heterotrophic bacteria.</title>
        <authorList>
            <person name="Gralka M."/>
        </authorList>
    </citation>
    <scope>NUCLEOTIDE SEQUENCE</scope>
    <source>
        <strain evidence="7">I2M02</strain>
    </source>
</reference>
<dbReference type="InterPro" id="IPR041205">
    <property type="entry name" value="ScsC_N"/>
</dbReference>
<dbReference type="InterPro" id="IPR036249">
    <property type="entry name" value="Thioredoxin-like_sf"/>
</dbReference>
<name>A0AAW7XWE1_9RHOB</name>
<dbReference type="AlphaFoldDB" id="A0AAW7XWE1"/>
<organism evidence="7 8">
    <name type="scientific">Celeribacter halophilus</name>
    <dbReference type="NCBI Taxonomy" id="576117"/>
    <lineage>
        <taxon>Bacteria</taxon>
        <taxon>Pseudomonadati</taxon>
        <taxon>Pseudomonadota</taxon>
        <taxon>Alphaproteobacteria</taxon>
        <taxon>Rhodobacterales</taxon>
        <taxon>Roseobacteraceae</taxon>
        <taxon>Celeribacter</taxon>
    </lineage>
</organism>
<sequence length="256" mass="28138">MPFAKAFARLGAAALLTASTAIAASAFDITDMTDAEREAFRAEVRAYIMENPEMIMEEAYEVYQQRQSEAQVANDADLIAKSADVIYDDENDAVYGNPDGDIVLVEFTDYRCGYCKKAYPDVQALLEKDGNIKLIVKEFPILGEASILAGRFAVATKLVAGNEAYLKLHDELMQARGDVSEGSLRRLANGLEIDADAVIAQMESDEVTAILARNYQLAQDLQISGTPAFVLGDQMLRGYLPYDAMVEIVAEVRKNR</sequence>
<dbReference type="CDD" id="cd03023">
    <property type="entry name" value="DsbA_Com1_like"/>
    <property type="match status" value="1"/>
</dbReference>
<keyword evidence="3" id="KW-1015">Disulfide bond</keyword>
<dbReference type="SUPFAM" id="SSF52833">
    <property type="entry name" value="Thioredoxin-like"/>
    <property type="match status" value="1"/>
</dbReference>
<evidence type="ECO:0000259" key="6">
    <source>
        <dbReference type="PROSITE" id="PS51352"/>
    </source>
</evidence>
<keyword evidence="1 5" id="KW-0732">Signal</keyword>
<keyword evidence="2" id="KW-0560">Oxidoreductase</keyword>
<feature type="chain" id="PRO_5043375768" evidence="5">
    <location>
        <begin position="24"/>
        <end position="256"/>
    </location>
</feature>
<evidence type="ECO:0000256" key="1">
    <source>
        <dbReference type="ARBA" id="ARBA00022729"/>
    </source>
</evidence>
<dbReference type="RefSeq" id="WP_303479871.1">
    <property type="nucleotide sequence ID" value="NZ_JAUOPJ010000007.1"/>
</dbReference>
<keyword evidence="4" id="KW-0676">Redox-active center</keyword>
<dbReference type="Proteomes" id="UP001169823">
    <property type="component" value="Unassembled WGS sequence"/>
</dbReference>
<dbReference type="PROSITE" id="PS51352">
    <property type="entry name" value="THIOREDOXIN_2"/>
    <property type="match status" value="1"/>
</dbReference>